<evidence type="ECO:0000313" key="1">
    <source>
        <dbReference type="EMBL" id="RDE73078.1"/>
    </source>
</evidence>
<proteinExistence type="predicted"/>
<protein>
    <submittedName>
        <fullName evidence="1">Phage tail protein</fullName>
    </submittedName>
</protein>
<gene>
    <name evidence="1" type="ORF">DPV93_03045</name>
</gene>
<evidence type="ECO:0000313" key="2">
    <source>
        <dbReference type="Proteomes" id="UP000253872"/>
    </source>
</evidence>
<dbReference type="Pfam" id="PF06891">
    <property type="entry name" value="P2_Phage_GpR"/>
    <property type="match status" value="1"/>
</dbReference>
<sequence>MIKPNRLRAILTRTLSYFAKNPEALILQFDNGKIKVTGNKSPSFEYHYDLLVSVKDFPFHPDVLFVPIIDFIRIEQAELLYNNDNWGKVEFDIVDNNHKTYDIYISIPLTERVIARTENGEYQIQHGNEPQLDEYQPLTNFQIYLQQQREEIAELIFDSKQQGPHNE</sequence>
<reference evidence="1 2" key="1">
    <citation type="submission" date="2018-05" db="EMBL/GenBank/DDBJ databases">
        <title>Draft Genome Sequences for a Diverse set of 7 Haemophilus Species.</title>
        <authorList>
            <person name="Nichols M."/>
            <person name="Topaz N."/>
            <person name="Wang X."/>
            <person name="Wang X."/>
            <person name="Boxrud D."/>
        </authorList>
    </citation>
    <scope>NUCLEOTIDE SEQUENCE [LARGE SCALE GENOMIC DNA]</scope>
    <source>
        <strain evidence="1 2">C2002001239</strain>
    </source>
</reference>
<organism evidence="1 2">
    <name type="scientific">Haemophilus sputorum</name>
    <dbReference type="NCBI Taxonomy" id="1078480"/>
    <lineage>
        <taxon>Bacteria</taxon>
        <taxon>Pseudomonadati</taxon>
        <taxon>Pseudomonadota</taxon>
        <taxon>Gammaproteobacteria</taxon>
        <taxon>Pasteurellales</taxon>
        <taxon>Pasteurellaceae</taxon>
        <taxon>Haemophilus</taxon>
    </lineage>
</organism>
<dbReference type="Proteomes" id="UP000253872">
    <property type="component" value="Unassembled WGS sequence"/>
</dbReference>
<dbReference type="AlphaFoldDB" id="A0A369YGV1"/>
<accession>A0A369YGV1</accession>
<comment type="caution">
    <text evidence="1">The sequence shown here is derived from an EMBL/GenBank/DDBJ whole genome shotgun (WGS) entry which is preliminary data.</text>
</comment>
<dbReference type="InterPro" id="IPR009678">
    <property type="entry name" value="Phage_tail_completion_R"/>
</dbReference>
<dbReference type="EMBL" id="QEPN01000002">
    <property type="protein sequence ID" value="RDE73078.1"/>
    <property type="molecule type" value="Genomic_DNA"/>
</dbReference>
<name>A0A369YGV1_9PAST</name>
<dbReference type="RefSeq" id="WP_111402136.1">
    <property type="nucleotide sequence ID" value="NZ_QEPN01000002.1"/>
</dbReference>